<dbReference type="InterPro" id="IPR000253">
    <property type="entry name" value="FHA_dom"/>
</dbReference>
<sequence length="490" mass="56768">MENNLRKHLYSFSNWIFLSLLFPVILSADPGFKLRSIDIRSYPEVKIRFHSNGVLDPVGFVLSEQLDSNRRLTESFRFEKTDSKNPIHLYLSIPSYTDAEDRRWIIQLANQLVKIAELSGGSSQLQIQSDTNKHSFERIRSNVLDISFPFPKEPTPVYPIRNWENFLETIPSNQSSEDHILVFVSFSPEWQDRFEIPELAKRIREKNLQLIVLAPRSLEATKLASYANGKHYSITKSDSYSDLFSYLRTLGQPDFELVYESPWKLSQWKRNLIFGNLVSVDQGIRFEFQYELSFFQSLYLKLSDPLFFFPVSLFLIFLCLAALYYLRGFEETNQKVNQNQTAVITSVPSEFSERKEELEVYDRMYGETLERAARDREIAIAIAEKESLPGTAYSYAVLMRRDGNQNSDQIPLQFDEVTIGSWESNHLILSDPTVAGLHAKIKNRKGKYILFDCVSETGVYLNGKKLLRPKVLHNLDEIQIGKTILSFRGR</sequence>
<dbReference type="EMBL" id="NPDX01000001">
    <property type="protein sequence ID" value="PJZ85932.1"/>
    <property type="molecule type" value="Genomic_DNA"/>
</dbReference>
<accession>A0A2N0ANN2</accession>
<keyword evidence="4" id="KW-1185">Reference proteome</keyword>
<reference evidence="3 4" key="1">
    <citation type="submission" date="2017-07" db="EMBL/GenBank/DDBJ databases">
        <title>Leptospira spp. isolated from tropical soils.</title>
        <authorList>
            <person name="Thibeaux R."/>
            <person name="Iraola G."/>
            <person name="Ferres I."/>
            <person name="Bierque E."/>
            <person name="Girault D."/>
            <person name="Soupe-Gilbert M.-E."/>
            <person name="Picardeau M."/>
            <person name="Goarant C."/>
        </authorList>
    </citation>
    <scope>NUCLEOTIDE SEQUENCE [LARGE SCALE GENOMIC DNA]</scope>
    <source>
        <strain evidence="3 4">FH2-B-A1</strain>
    </source>
</reference>
<feature type="domain" description="FHA" evidence="2">
    <location>
        <begin position="417"/>
        <end position="466"/>
    </location>
</feature>
<gene>
    <name evidence="3" type="ORF">CH364_07035</name>
</gene>
<dbReference type="InterPro" id="IPR008984">
    <property type="entry name" value="SMAD_FHA_dom_sf"/>
</dbReference>
<name>A0A2N0ANN2_9LEPT</name>
<dbReference type="CDD" id="cd00060">
    <property type="entry name" value="FHA"/>
    <property type="match status" value="1"/>
</dbReference>
<evidence type="ECO:0000313" key="4">
    <source>
        <dbReference type="Proteomes" id="UP000232145"/>
    </source>
</evidence>
<dbReference type="Proteomes" id="UP000232145">
    <property type="component" value="Unassembled WGS sequence"/>
</dbReference>
<evidence type="ECO:0000256" key="1">
    <source>
        <dbReference type="SAM" id="Phobius"/>
    </source>
</evidence>
<keyword evidence="1" id="KW-0472">Membrane</keyword>
<dbReference type="RefSeq" id="WP_100742839.1">
    <property type="nucleotide sequence ID" value="NZ_NPDW01000001.1"/>
</dbReference>
<keyword evidence="1" id="KW-1133">Transmembrane helix</keyword>
<comment type="caution">
    <text evidence="3">The sequence shown here is derived from an EMBL/GenBank/DDBJ whole genome shotgun (WGS) entry which is preliminary data.</text>
</comment>
<dbReference type="Pfam" id="PF00498">
    <property type="entry name" value="FHA"/>
    <property type="match status" value="1"/>
</dbReference>
<evidence type="ECO:0000313" key="3">
    <source>
        <dbReference type="EMBL" id="PJZ85932.1"/>
    </source>
</evidence>
<dbReference type="OrthoDB" id="344049at2"/>
<dbReference type="PROSITE" id="PS50006">
    <property type="entry name" value="FHA_DOMAIN"/>
    <property type="match status" value="1"/>
</dbReference>
<evidence type="ECO:0000259" key="2">
    <source>
        <dbReference type="PROSITE" id="PS50006"/>
    </source>
</evidence>
<dbReference type="AlphaFoldDB" id="A0A2N0ANN2"/>
<protein>
    <recommendedName>
        <fullName evidence="2">FHA domain-containing protein</fullName>
    </recommendedName>
</protein>
<organism evidence="3 4">
    <name type="scientific">Leptospira harrisiae</name>
    <dbReference type="NCBI Taxonomy" id="2023189"/>
    <lineage>
        <taxon>Bacteria</taxon>
        <taxon>Pseudomonadati</taxon>
        <taxon>Spirochaetota</taxon>
        <taxon>Spirochaetia</taxon>
        <taxon>Leptospirales</taxon>
        <taxon>Leptospiraceae</taxon>
        <taxon>Leptospira</taxon>
    </lineage>
</organism>
<keyword evidence="1" id="KW-0812">Transmembrane</keyword>
<proteinExistence type="predicted"/>
<dbReference type="SUPFAM" id="SSF49879">
    <property type="entry name" value="SMAD/FHA domain"/>
    <property type="match status" value="1"/>
</dbReference>
<dbReference type="SMART" id="SM00240">
    <property type="entry name" value="FHA"/>
    <property type="match status" value="1"/>
</dbReference>
<feature type="transmembrane region" description="Helical" evidence="1">
    <location>
        <begin position="12"/>
        <end position="32"/>
    </location>
</feature>
<feature type="transmembrane region" description="Helical" evidence="1">
    <location>
        <begin position="306"/>
        <end position="326"/>
    </location>
</feature>
<dbReference type="Gene3D" id="2.60.200.20">
    <property type="match status" value="1"/>
</dbReference>